<evidence type="ECO:0000313" key="2">
    <source>
        <dbReference type="Proteomes" id="UP000322225"/>
    </source>
</evidence>
<dbReference type="OrthoDB" id="2150604at2759"/>
<evidence type="ECO:0000313" key="1">
    <source>
        <dbReference type="EMBL" id="WWD18713.1"/>
    </source>
</evidence>
<reference evidence="1" key="2">
    <citation type="submission" date="2024-01" db="EMBL/GenBank/DDBJ databases">
        <title>Comparative genomics of Cryptococcus and Kwoniella reveals pathogenesis evolution and contrasting modes of karyotype evolution via chromosome fusion or intercentromeric recombination.</title>
        <authorList>
            <person name="Coelho M.A."/>
            <person name="David-Palma M."/>
            <person name="Shea T."/>
            <person name="Bowers K."/>
            <person name="McGinley-Smith S."/>
            <person name="Mohammad A.W."/>
            <person name="Gnirke A."/>
            <person name="Yurkov A.M."/>
            <person name="Nowrousian M."/>
            <person name="Sun S."/>
            <person name="Cuomo C.A."/>
            <person name="Heitman J."/>
        </authorList>
    </citation>
    <scope>NUCLEOTIDE SEQUENCE</scope>
    <source>
        <strain evidence="1">CBS 12478</strain>
    </source>
</reference>
<gene>
    <name evidence="1" type="ORF">CI109_103167</name>
</gene>
<dbReference type="EMBL" id="CP144055">
    <property type="protein sequence ID" value="WWD18713.1"/>
    <property type="molecule type" value="Genomic_DNA"/>
</dbReference>
<keyword evidence="2" id="KW-1185">Reference proteome</keyword>
<dbReference type="GeneID" id="43585659"/>
<reference evidence="1" key="1">
    <citation type="submission" date="2017-08" db="EMBL/GenBank/DDBJ databases">
        <authorList>
            <person name="Cuomo C."/>
            <person name="Billmyre B."/>
            <person name="Heitman J."/>
        </authorList>
    </citation>
    <scope>NUCLEOTIDE SEQUENCE</scope>
    <source>
        <strain evidence="1">CBS 12478</strain>
    </source>
</reference>
<dbReference type="RefSeq" id="XP_031864444.1">
    <property type="nucleotide sequence ID" value="XM_032001554.1"/>
</dbReference>
<sequence>MTDAQSRPLSLLERFALSRRLAGYPPNVCMIVTYPSGSALPTTAFLEKRIIELQEHFPTLSSRVDDARTTTPRITLRDQIWSPSEILQEDTYEPIEGDEKAQVTELLIAQKKKMVKDEYDVGTHPLWTVTRFVHPTKAETSTGYIAVIIDHIVSDGRGLLALTGALLANDISNLPFEKRENVPKLEDKVNIKPSISYFLPIVWEKLILPKLPAFIQSYFHTDINVWPGKVYRGSRKDAIPNTSIISLAPDFVSSLKIAIKAKGVKTLQPVLQTAFATAVWSVYRYTVSPFTYVAATPRSERDASLGHPYCTGNYVSQNKTTLTLGPKEDFWNIAKQMADSLSKPNLRSHERMAIGMLAFVPDGLVTAAEPDPHRPTKWEEFFLDSNKDGESWDESISVSNVGVGKLPPRATDLIWSQTSSPFGPPMAVNAVGHDGGMRLALLWREGTVVIEEEMKQVEAIVLLVLQNIIDGKGDATLEAFTKRE</sequence>
<protein>
    <submittedName>
        <fullName evidence="1">Uncharacterized protein</fullName>
    </submittedName>
</protein>
<accession>A0A5M6C8M5</accession>
<name>A0A5M6C8M5_9TREE</name>
<organism evidence="1 2">
    <name type="scientific">Kwoniella shandongensis</name>
    <dbReference type="NCBI Taxonomy" id="1734106"/>
    <lineage>
        <taxon>Eukaryota</taxon>
        <taxon>Fungi</taxon>
        <taxon>Dikarya</taxon>
        <taxon>Basidiomycota</taxon>
        <taxon>Agaricomycotina</taxon>
        <taxon>Tremellomycetes</taxon>
        <taxon>Tremellales</taxon>
        <taxon>Cryptococcaceae</taxon>
        <taxon>Kwoniella</taxon>
    </lineage>
</organism>
<dbReference type="KEGG" id="ksn:43585659"/>
<dbReference type="PANTHER" id="PTHR28037:SF1">
    <property type="entry name" value="ALCOHOL O-ACETYLTRANSFERASE 1-RELATED"/>
    <property type="match status" value="1"/>
</dbReference>
<dbReference type="InterPro" id="IPR052058">
    <property type="entry name" value="Alcohol_O-acetyltransferase"/>
</dbReference>
<proteinExistence type="predicted"/>
<dbReference type="Proteomes" id="UP000322225">
    <property type="component" value="Chromosome 5"/>
</dbReference>
<dbReference type="PANTHER" id="PTHR28037">
    <property type="entry name" value="ALCOHOL O-ACETYLTRANSFERASE 1-RELATED"/>
    <property type="match status" value="1"/>
</dbReference>
<dbReference type="AlphaFoldDB" id="A0A5M6C8M5"/>